<feature type="domain" description="Disease resistance protein winged helix" evidence="9">
    <location>
        <begin position="414"/>
        <end position="478"/>
    </location>
</feature>
<evidence type="ECO:0000256" key="6">
    <source>
        <dbReference type="ARBA" id="ARBA00022840"/>
    </source>
</evidence>
<evidence type="ECO:0000256" key="2">
    <source>
        <dbReference type="ARBA" id="ARBA00022614"/>
    </source>
</evidence>
<dbReference type="Pfam" id="PF23559">
    <property type="entry name" value="WHD_DRP"/>
    <property type="match status" value="1"/>
</dbReference>
<dbReference type="Pfam" id="PF23598">
    <property type="entry name" value="LRR_14"/>
    <property type="match status" value="1"/>
</dbReference>
<comment type="similarity">
    <text evidence="1">Belongs to the disease resistance NB-LRR family.</text>
</comment>
<evidence type="ECO:0000313" key="11">
    <source>
        <dbReference type="EMBL" id="KAK9229207.1"/>
    </source>
</evidence>
<dbReference type="Gene3D" id="1.10.10.10">
    <property type="entry name" value="Winged helix-like DNA-binding domain superfamily/Winged helix DNA-binding domain"/>
    <property type="match status" value="1"/>
</dbReference>
<keyword evidence="4" id="KW-0547">Nucleotide-binding</keyword>
<dbReference type="InterPro" id="IPR042197">
    <property type="entry name" value="Apaf_helical"/>
</dbReference>
<keyword evidence="5" id="KW-0611">Plant defense</keyword>
<accession>A0AAP0N146</accession>
<keyword evidence="3" id="KW-0677">Repeat</keyword>
<evidence type="ECO:0000256" key="3">
    <source>
        <dbReference type="ARBA" id="ARBA00022737"/>
    </source>
</evidence>
<organism evidence="11 12">
    <name type="scientific">Citrus x changshan-huyou</name>
    <dbReference type="NCBI Taxonomy" id="2935761"/>
    <lineage>
        <taxon>Eukaryota</taxon>
        <taxon>Viridiplantae</taxon>
        <taxon>Streptophyta</taxon>
        <taxon>Embryophyta</taxon>
        <taxon>Tracheophyta</taxon>
        <taxon>Spermatophyta</taxon>
        <taxon>Magnoliopsida</taxon>
        <taxon>eudicotyledons</taxon>
        <taxon>Gunneridae</taxon>
        <taxon>Pentapetalae</taxon>
        <taxon>rosids</taxon>
        <taxon>malvids</taxon>
        <taxon>Sapindales</taxon>
        <taxon>Rutaceae</taxon>
        <taxon>Aurantioideae</taxon>
        <taxon>Citrus</taxon>
    </lineage>
</organism>
<evidence type="ECO:0000256" key="7">
    <source>
        <dbReference type="SAM" id="Coils"/>
    </source>
</evidence>
<evidence type="ECO:0000259" key="10">
    <source>
        <dbReference type="Pfam" id="PF23598"/>
    </source>
</evidence>
<dbReference type="InterPro" id="IPR002182">
    <property type="entry name" value="NB-ARC"/>
</dbReference>
<gene>
    <name evidence="11" type="ORF">WN944_022166</name>
</gene>
<dbReference type="FunFam" id="3.40.50.300:FF:001091">
    <property type="entry name" value="Probable disease resistance protein At1g61300"/>
    <property type="match status" value="1"/>
</dbReference>
<dbReference type="PANTHER" id="PTHR33463">
    <property type="entry name" value="NB-ARC DOMAIN-CONTAINING PROTEIN-RELATED"/>
    <property type="match status" value="1"/>
</dbReference>
<dbReference type="GO" id="GO:0043531">
    <property type="term" value="F:ADP binding"/>
    <property type="evidence" value="ECO:0007669"/>
    <property type="project" value="InterPro"/>
</dbReference>
<dbReference type="EMBL" id="JBCGBO010000001">
    <property type="protein sequence ID" value="KAK9229207.1"/>
    <property type="molecule type" value="Genomic_DNA"/>
</dbReference>
<dbReference type="InterPro" id="IPR027417">
    <property type="entry name" value="P-loop_NTPase"/>
</dbReference>
<sequence>MDCVSPILDILTRLWDCTATNSSYIRHLKKNLKSLSEARRELEDLSEDVNRRVEEEEQQQRKRKKVVQGWLDAVESQIKEVDVISRKGEQEVQKKCLGSCCIYNCYSGYKIGKKVINKIRDVKELIKKGEIFENLQVTYKLPRPTVDGMVMEETVGFDSMVDEVWGHIEDYRYRIIGLYGIGGVGKTTLLKKLFNKFIDINHYFDLVIWVAVSKEANLEKIQEAIRKKLNISDQMWKNKGEEDKATEILISLRSKRFVLLLDDVWERLDLSKIGVSLYDNQKGSKIVFTTRSQEVCGQMGAHRRFKVECLSLEASMDLFRLTVGEDVFNSHPEIPRLAQIVVEECQGLPLALITVARAMSSRRGPREWQHAIDELQSNPFRFAGMGNLVLPILRFSYDSLSDGVLKTCFLYCSLFPKEHNIRKDELIELWVAEGFLNRADPRNEGEYIIGSLELACLLEKGEYSEDFVVMHDVIREMAFWLASKECKIVVREKPNQQNKSDDLKEALRMSVWGSGFDFLHEATSCPRLRTLLIRFSVLEKFPSRFAGSMHALAVLDLSYNFDLVELPEAIGKLINLCHLNLSNTKIRELPAGIKYLKNLKILRLDGMLYLQTIPQAVISSLSSLQVFSWFSTELVALHHNFCCATSVLAGLESLENIHDISITLCFVDTHAFCRFQSSPKLQSCVKRLTVASPWFSSLDFRMDHLETLEIVDCSLESINIYFGDQGRTYCFRNLRHLSVKDCHFMTDLKWIRCAPNLQFLYVSDCHVLSEIIGTYESPGTSEIEESHHFLSNLMVIDLQHLPSLTSICCRAVPLPSLKTISVYDCPGLRKLPLNSGSAKNSLNAIRGSREWWDQLEWEDENTKNVFASKFLVL</sequence>
<dbReference type="PRINTS" id="PR00364">
    <property type="entry name" value="DISEASERSIST"/>
</dbReference>
<dbReference type="InterPro" id="IPR058922">
    <property type="entry name" value="WHD_DRP"/>
</dbReference>
<evidence type="ECO:0000256" key="5">
    <source>
        <dbReference type="ARBA" id="ARBA00022821"/>
    </source>
</evidence>
<dbReference type="SUPFAM" id="SSF52540">
    <property type="entry name" value="P-loop containing nucleoside triphosphate hydrolases"/>
    <property type="match status" value="1"/>
</dbReference>
<dbReference type="InterPro" id="IPR036388">
    <property type="entry name" value="WH-like_DNA-bd_sf"/>
</dbReference>
<feature type="domain" description="Disease resistance R13L4/SHOC-2-like LRR" evidence="10">
    <location>
        <begin position="512"/>
        <end position="762"/>
    </location>
</feature>
<dbReference type="PANTHER" id="PTHR33463:SF220">
    <property type="entry name" value="NB-ARC DOMAIN-CONTAINING PROTEIN"/>
    <property type="match status" value="1"/>
</dbReference>
<dbReference type="GO" id="GO:0005524">
    <property type="term" value="F:ATP binding"/>
    <property type="evidence" value="ECO:0007669"/>
    <property type="project" value="UniProtKB-KW"/>
</dbReference>
<evidence type="ECO:0000259" key="9">
    <source>
        <dbReference type="Pfam" id="PF23559"/>
    </source>
</evidence>
<evidence type="ECO:0000256" key="4">
    <source>
        <dbReference type="ARBA" id="ARBA00022741"/>
    </source>
</evidence>
<evidence type="ECO:0008006" key="13">
    <source>
        <dbReference type="Google" id="ProtNLM"/>
    </source>
</evidence>
<dbReference type="InterPro" id="IPR055414">
    <property type="entry name" value="LRR_R13L4/SHOC2-like"/>
</dbReference>
<dbReference type="Gene3D" id="3.40.50.300">
    <property type="entry name" value="P-loop containing nucleotide triphosphate hydrolases"/>
    <property type="match status" value="1"/>
</dbReference>
<evidence type="ECO:0000256" key="1">
    <source>
        <dbReference type="ARBA" id="ARBA00008894"/>
    </source>
</evidence>
<keyword evidence="2" id="KW-0433">Leucine-rich repeat</keyword>
<dbReference type="SUPFAM" id="SSF52058">
    <property type="entry name" value="L domain-like"/>
    <property type="match status" value="1"/>
</dbReference>
<feature type="coiled-coil region" evidence="7">
    <location>
        <begin position="25"/>
        <end position="62"/>
    </location>
</feature>
<keyword evidence="6" id="KW-0067">ATP-binding</keyword>
<dbReference type="InterPro" id="IPR032675">
    <property type="entry name" value="LRR_dom_sf"/>
</dbReference>
<proteinExistence type="inferred from homology"/>
<dbReference type="GO" id="GO:0006952">
    <property type="term" value="P:defense response"/>
    <property type="evidence" value="ECO:0007669"/>
    <property type="project" value="UniProtKB-KW"/>
</dbReference>
<reference evidence="11 12" key="1">
    <citation type="submission" date="2024-05" db="EMBL/GenBank/DDBJ databases">
        <title>Haplotype-resolved chromosome-level genome assembly of Huyou (Citrus changshanensis).</title>
        <authorList>
            <person name="Miao C."/>
            <person name="Chen W."/>
            <person name="Wu Y."/>
            <person name="Wang L."/>
            <person name="Zhao S."/>
            <person name="Grierson D."/>
            <person name="Xu C."/>
            <person name="Chen K."/>
        </authorList>
    </citation>
    <scope>NUCLEOTIDE SEQUENCE [LARGE SCALE GENOMIC DNA]</scope>
    <source>
        <strain evidence="11">01-14</strain>
        <tissue evidence="11">Leaf</tissue>
    </source>
</reference>
<dbReference type="FunFam" id="1.10.8.430:FF:000003">
    <property type="entry name" value="Probable disease resistance protein At5g66910"/>
    <property type="match status" value="1"/>
</dbReference>
<dbReference type="Gene3D" id="1.10.8.430">
    <property type="entry name" value="Helical domain of apoptotic protease-activating factors"/>
    <property type="match status" value="1"/>
</dbReference>
<evidence type="ECO:0000259" key="8">
    <source>
        <dbReference type="Pfam" id="PF00931"/>
    </source>
</evidence>
<dbReference type="Proteomes" id="UP001428341">
    <property type="component" value="Unassembled WGS sequence"/>
</dbReference>
<feature type="domain" description="NB-ARC" evidence="8">
    <location>
        <begin position="158"/>
        <end position="325"/>
    </location>
</feature>
<protein>
    <recommendedName>
        <fullName evidence="13">AAA+ ATPase domain-containing protein</fullName>
    </recommendedName>
</protein>
<comment type="caution">
    <text evidence="11">The sequence shown here is derived from an EMBL/GenBank/DDBJ whole genome shotgun (WGS) entry which is preliminary data.</text>
</comment>
<keyword evidence="7" id="KW-0175">Coiled coil</keyword>
<dbReference type="Gene3D" id="3.80.10.10">
    <property type="entry name" value="Ribonuclease Inhibitor"/>
    <property type="match status" value="1"/>
</dbReference>
<name>A0AAP0N146_9ROSI</name>
<dbReference type="AlphaFoldDB" id="A0AAP0N146"/>
<keyword evidence="12" id="KW-1185">Reference proteome</keyword>
<dbReference type="Pfam" id="PF00931">
    <property type="entry name" value="NB-ARC"/>
    <property type="match status" value="1"/>
</dbReference>
<evidence type="ECO:0000313" key="12">
    <source>
        <dbReference type="Proteomes" id="UP001428341"/>
    </source>
</evidence>
<dbReference type="FunFam" id="1.10.10.10:FF:000322">
    <property type="entry name" value="Probable disease resistance protein At1g63360"/>
    <property type="match status" value="1"/>
</dbReference>
<dbReference type="InterPro" id="IPR050905">
    <property type="entry name" value="Plant_NBS-LRR"/>
</dbReference>